<proteinExistence type="inferred from homology"/>
<dbReference type="CDD" id="cd06578">
    <property type="entry name" value="HemD"/>
    <property type="match status" value="1"/>
</dbReference>
<comment type="catalytic activity">
    <reaction evidence="8 9">
        <text>hydroxymethylbilane = uroporphyrinogen III + H2O</text>
        <dbReference type="Rhea" id="RHEA:18965"/>
        <dbReference type="ChEBI" id="CHEBI:15377"/>
        <dbReference type="ChEBI" id="CHEBI:57308"/>
        <dbReference type="ChEBI" id="CHEBI:57845"/>
        <dbReference type="EC" id="4.2.1.75"/>
    </reaction>
</comment>
<dbReference type="RefSeq" id="WP_088605621.1">
    <property type="nucleotide sequence ID" value="NZ_NJIH01000015.1"/>
</dbReference>
<dbReference type="PANTHER" id="PTHR38042:SF1">
    <property type="entry name" value="UROPORPHYRINOGEN-III SYNTHASE, CHLOROPLASTIC"/>
    <property type="match status" value="1"/>
</dbReference>
<feature type="domain" description="Tetrapyrrole biosynthesis uroporphyrinogen III synthase" evidence="10">
    <location>
        <begin position="16"/>
        <end position="231"/>
    </location>
</feature>
<dbReference type="Gene3D" id="3.40.50.10090">
    <property type="match status" value="2"/>
</dbReference>
<evidence type="ECO:0000259" key="10">
    <source>
        <dbReference type="Pfam" id="PF02602"/>
    </source>
</evidence>
<name>A0A225LZ52_9BURK</name>
<evidence type="ECO:0000313" key="12">
    <source>
        <dbReference type="Proteomes" id="UP000214603"/>
    </source>
</evidence>
<protein>
    <recommendedName>
        <fullName evidence="7 9">Uroporphyrinogen-III synthase</fullName>
        <ecNumber evidence="3 9">4.2.1.75</ecNumber>
    </recommendedName>
</protein>
<organism evidence="11 12">
    <name type="scientific">Candidimonas nitroreducens</name>
    <dbReference type="NCBI Taxonomy" id="683354"/>
    <lineage>
        <taxon>Bacteria</taxon>
        <taxon>Pseudomonadati</taxon>
        <taxon>Pseudomonadota</taxon>
        <taxon>Betaproteobacteria</taxon>
        <taxon>Burkholderiales</taxon>
        <taxon>Alcaligenaceae</taxon>
        <taxon>Candidimonas</taxon>
    </lineage>
</organism>
<evidence type="ECO:0000256" key="9">
    <source>
        <dbReference type="RuleBase" id="RU366031"/>
    </source>
</evidence>
<comment type="caution">
    <text evidence="11">The sequence shown here is derived from an EMBL/GenBank/DDBJ whole genome shotgun (WGS) entry which is preliminary data.</text>
</comment>
<keyword evidence="5 9" id="KW-0627">Porphyrin biosynthesis</keyword>
<evidence type="ECO:0000256" key="4">
    <source>
        <dbReference type="ARBA" id="ARBA00023239"/>
    </source>
</evidence>
<evidence type="ECO:0000256" key="8">
    <source>
        <dbReference type="ARBA" id="ARBA00048617"/>
    </source>
</evidence>
<keyword evidence="4 9" id="KW-0456">Lyase</keyword>
<sequence>MNPFVVLTRPAGRNEALAQRLARAGLDALALPALEVAPLPEPAAGWPVPEDYDLAVFVSGTAVRYYVDALRGRRGEFRWPSLCRAAAVGAATARVLAASGAPGMAQVIHPDASGPQDSEALWGLLQGRAWRRALILRGQTGREWLGQQLQQAGAQVHRCALYRRSAAAWPAAQLQALHQRMAAGAAPVCVFTSAEGVQAYASNIARAGLPEFWRRSRYVAIHERVAQRLRAVLAQAAGTEPDPMVKICPPDDDAVFEAVLSIATPQGIQSSP</sequence>
<evidence type="ECO:0000256" key="7">
    <source>
        <dbReference type="ARBA" id="ARBA00040167"/>
    </source>
</evidence>
<dbReference type="SUPFAM" id="SSF69618">
    <property type="entry name" value="HemD-like"/>
    <property type="match status" value="1"/>
</dbReference>
<comment type="similarity">
    <text evidence="2 9">Belongs to the uroporphyrinogen-III synthase family.</text>
</comment>
<dbReference type="UniPathway" id="UPA00251">
    <property type="reaction ID" value="UER00320"/>
</dbReference>
<dbReference type="EMBL" id="NJIH01000015">
    <property type="protein sequence ID" value="OWT54444.1"/>
    <property type="molecule type" value="Genomic_DNA"/>
</dbReference>
<dbReference type="InterPro" id="IPR003754">
    <property type="entry name" value="4pyrrol_synth_uPrphyn_synth"/>
</dbReference>
<dbReference type="GO" id="GO:0004852">
    <property type="term" value="F:uroporphyrinogen-III synthase activity"/>
    <property type="evidence" value="ECO:0007669"/>
    <property type="project" value="UniProtKB-UniRule"/>
</dbReference>
<accession>A0A225LZ52</accession>
<gene>
    <name evidence="11" type="ORF">CEY11_22210</name>
</gene>
<evidence type="ECO:0000256" key="1">
    <source>
        <dbReference type="ARBA" id="ARBA00004772"/>
    </source>
</evidence>
<dbReference type="PANTHER" id="PTHR38042">
    <property type="entry name" value="UROPORPHYRINOGEN-III SYNTHASE, CHLOROPLASTIC"/>
    <property type="match status" value="1"/>
</dbReference>
<reference evidence="12" key="1">
    <citation type="submission" date="2017-06" db="EMBL/GenBank/DDBJ databases">
        <title>Herbaspirillum phytohormonus sp. nov., isolated from the root nodule of Robinia pseudoacacia in lead-zinc mine.</title>
        <authorList>
            <person name="Fan M."/>
            <person name="Lin Y."/>
        </authorList>
    </citation>
    <scope>NUCLEOTIDE SEQUENCE [LARGE SCALE GENOMIC DNA]</scope>
    <source>
        <strain evidence="12">SC-089</strain>
    </source>
</reference>
<dbReference type="OrthoDB" id="9787650at2"/>
<evidence type="ECO:0000256" key="5">
    <source>
        <dbReference type="ARBA" id="ARBA00023244"/>
    </source>
</evidence>
<comment type="pathway">
    <text evidence="1 9">Porphyrin-containing compound metabolism; protoporphyrin-IX biosynthesis; coproporphyrinogen-III from 5-aminolevulinate: step 3/4.</text>
</comment>
<evidence type="ECO:0000256" key="2">
    <source>
        <dbReference type="ARBA" id="ARBA00008133"/>
    </source>
</evidence>
<evidence type="ECO:0000256" key="6">
    <source>
        <dbReference type="ARBA" id="ARBA00037589"/>
    </source>
</evidence>
<keyword evidence="12" id="KW-1185">Reference proteome</keyword>
<dbReference type="InterPro" id="IPR036108">
    <property type="entry name" value="4pyrrol_syn_uPrphyn_synt_sf"/>
</dbReference>
<dbReference type="Pfam" id="PF02602">
    <property type="entry name" value="HEM4"/>
    <property type="match status" value="1"/>
</dbReference>
<dbReference type="EC" id="4.2.1.75" evidence="3 9"/>
<evidence type="ECO:0000313" key="11">
    <source>
        <dbReference type="EMBL" id="OWT54444.1"/>
    </source>
</evidence>
<dbReference type="GO" id="GO:0006782">
    <property type="term" value="P:protoporphyrinogen IX biosynthetic process"/>
    <property type="evidence" value="ECO:0007669"/>
    <property type="project" value="UniProtKB-UniRule"/>
</dbReference>
<dbReference type="GO" id="GO:0006780">
    <property type="term" value="P:uroporphyrinogen III biosynthetic process"/>
    <property type="evidence" value="ECO:0007669"/>
    <property type="project" value="UniProtKB-UniRule"/>
</dbReference>
<comment type="function">
    <text evidence="6 9">Catalyzes cyclization of the linear tetrapyrrole, hydroxymethylbilane, to the macrocyclic uroporphyrinogen III.</text>
</comment>
<dbReference type="Proteomes" id="UP000214603">
    <property type="component" value="Unassembled WGS sequence"/>
</dbReference>
<dbReference type="AlphaFoldDB" id="A0A225LZ52"/>
<dbReference type="InterPro" id="IPR039793">
    <property type="entry name" value="UROS/Hem4"/>
</dbReference>
<evidence type="ECO:0000256" key="3">
    <source>
        <dbReference type="ARBA" id="ARBA00013109"/>
    </source>
</evidence>